<dbReference type="SUPFAM" id="SSF55874">
    <property type="entry name" value="ATPase domain of HSP90 chaperone/DNA topoisomerase II/histidine kinase"/>
    <property type="match status" value="1"/>
</dbReference>
<organism evidence="3 4">
    <name type="scientific">Streptomyces olivoverticillatus</name>
    <dbReference type="NCBI Taxonomy" id="66427"/>
    <lineage>
        <taxon>Bacteria</taxon>
        <taxon>Bacillati</taxon>
        <taxon>Actinomycetota</taxon>
        <taxon>Actinomycetes</taxon>
        <taxon>Kitasatosporales</taxon>
        <taxon>Streptomycetaceae</taxon>
        <taxon>Streptomyces</taxon>
    </lineage>
</organism>
<dbReference type="InterPro" id="IPR003594">
    <property type="entry name" value="HATPase_dom"/>
</dbReference>
<reference evidence="3 4" key="1">
    <citation type="submission" date="2020-08" db="EMBL/GenBank/DDBJ databases">
        <title>Genomic Encyclopedia of Type Strains, Phase III (KMG-III): the genomes of soil and plant-associated and newly described type strains.</title>
        <authorList>
            <person name="Whitman W."/>
        </authorList>
    </citation>
    <scope>NUCLEOTIDE SEQUENCE [LARGE SCALE GENOMIC DNA]</scope>
    <source>
        <strain evidence="3 4">CECT 3266</strain>
    </source>
</reference>
<dbReference type="RefSeq" id="WP_246470407.1">
    <property type="nucleotide sequence ID" value="NZ_JACHJH010000007.1"/>
</dbReference>
<dbReference type="Pfam" id="PF13581">
    <property type="entry name" value="HATPase_c_2"/>
    <property type="match status" value="1"/>
</dbReference>
<dbReference type="InterPro" id="IPR050267">
    <property type="entry name" value="Anti-sigma-factor_SerPK"/>
</dbReference>
<gene>
    <name evidence="3" type="ORF">FHS39_004547</name>
</gene>
<accession>A0A7W7LSK7</accession>
<comment type="caution">
    <text evidence="3">The sequence shown here is derived from an EMBL/GenBank/DDBJ whole genome shotgun (WGS) entry which is preliminary data.</text>
</comment>
<dbReference type="GO" id="GO:0004674">
    <property type="term" value="F:protein serine/threonine kinase activity"/>
    <property type="evidence" value="ECO:0007669"/>
    <property type="project" value="UniProtKB-KW"/>
</dbReference>
<keyword evidence="1" id="KW-0723">Serine/threonine-protein kinase</keyword>
<evidence type="ECO:0000259" key="2">
    <source>
        <dbReference type="Pfam" id="PF13581"/>
    </source>
</evidence>
<keyword evidence="1" id="KW-0418">Kinase</keyword>
<name>A0A7W7LSK7_9ACTN</name>
<dbReference type="EMBL" id="JACHJH010000007">
    <property type="protein sequence ID" value="MBB4895469.1"/>
    <property type="molecule type" value="Genomic_DNA"/>
</dbReference>
<protein>
    <recommendedName>
        <fullName evidence="2">Histidine kinase/HSP90-like ATPase domain-containing protein</fullName>
    </recommendedName>
</protein>
<evidence type="ECO:0000313" key="4">
    <source>
        <dbReference type="Proteomes" id="UP000556084"/>
    </source>
</evidence>
<proteinExistence type="predicted"/>
<dbReference type="Gene3D" id="3.30.565.10">
    <property type="entry name" value="Histidine kinase-like ATPase, C-terminal domain"/>
    <property type="match status" value="1"/>
</dbReference>
<feature type="domain" description="Histidine kinase/HSP90-like ATPase" evidence="2">
    <location>
        <begin position="48"/>
        <end position="141"/>
    </location>
</feature>
<dbReference type="Proteomes" id="UP000556084">
    <property type="component" value="Unassembled WGS sequence"/>
</dbReference>
<keyword evidence="1" id="KW-0808">Transferase</keyword>
<keyword evidence="4" id="KW-1185">Reference proteome</keyword>
<evidence type="ECO:0000256" key="1">
    <source>
        <dbReference type="ARBA" id="ARBA00022527"/>
    </source>
</evidence>
<dbReference type="CDD" id="cd16936">
    <property type="entry name" value="HATPase_RsbW-like"/>
    <property type="match status" value="1"/>
</dbReference>
<dbReference type="InterPro" id="IPR036890">
    <property type="entry name" value="HATPase_C_sf"/>
</dbReference>
<sequence>MMPITTHADEIELTAQQITDWPDAEEALARLRQRPPGAPLVFSTPPLTRTVPVCRRLALLWLDAQRIRDEDRRYAVQLVLSELLTNAIQHTRSPRVTCRMWRSGDLLHLEVRNQGGTWSIPWANRAKDANDHGRGLALVAGSARGWGRHFGAEGDCTVWATVPLARSARHGFRPGQ</sequence>
<evidence type="ECO:0000313" key="3">
    <source>
        <dbReference type="EMBL" id="MBB4895469.1"/>
    </source>
</evidence>
<dbReference type="PANTHER" id="PTHR35526">
    <property type="entry name" value="ANTI-SIGMA-F FACTOR RSBW-RELATED"/>
    <property type="match status" value="1"/>
</dbReference>
<dbReference type="PANTHER" id="PTHR35526:SF3">
    <property type="entry name" value="ANTI-SIGMA-F FACTOR RSBW"/>
    <property type="match status" value="1"/>
</dbReference>
<dbReference type="AlphaFoldDB" id="A0A7W7LSK7"/>